<dbReference type="EMBL" id="BMZQ01000001">
    <property type="protein sequence ID" value="GHD06287.1"/>
    <property type="molecule type" value="Genomic_DNA"/>
</dbReference>
<dbReference type="RefSeq" id="WP_189501263.1">
    <property type="nucleotide sequence ID" value="NZ_BMZQ01000001.1"/>
</dbReference>
<dbReference type="Proteomes" id="UP000630142">
    <property type="component" value="Unassembled WGS sequence"/>
</dbReference>
<dbReference type="InterPro" id="IPR006099">
    <property type="entry name" value="MeMalonylCoA_mutase_a/b_cat"/>
</dbReference>
<reference evidence="2" key="2">
    <citation type="submission" date="2020-09" db="EMBL/GenBank/DDBJ databases">
        <authorList>
            <person name="Sun Q."/>
            <person name="Kim S."/>
        </authorList>
    </citation>
    <scope>NUCLEOTIDE SEQUENCE</scope>
    <source>
        <strain evidence="2">KCTC 42249</strain>
    </source>
</reference>
<dbReference type="Pfam" id="PF01642">
    <property type="entry name" value="MM_CoA_mutase"/>
    <property type="match status" value="1"/>
</dbReference>
<dbReference type="InterPro" id="IPR016176">
    <property type="entry name" value="Cbl-dep_enz_cat"/>
</dbReference>
<evidence type="ECO:0000313" key="3">
    <source>
        <dbReference type="Proteomes" id="UP000630142"/>
    </source>
</evidence>
<proteinExistence type="predicted"/>
<dbReference type="PANTHER" id="PTHR48101">
    <property type="entry name" value="METHYLMALONYL-COA MUTASE, MITOCHONDRIAL-RELATED"/>
    <property type="match status" value="1"/>
</dbReference>
<dbReference type="AlphaFoldDB" id="A0A8J3DU99"/>
<gene>
    <name evidence="2" type="ORF">GCM10016234_03480</name>
</gene>
<evidence type="ECO:0000259" key="1">
    <source>
        <dbReference type="Pfam" id="PF01642"/>
    </source>
</evidence>
<dbReference type="SUPFAM" id="SSF51703">
    <property type="entry name" value="Cobalamin (vitamin B12)-dependent enzymes"/>
    <property type="match status" value="1"/>
</dbReference>
<feature type="domain" description="Methylmalonyl-CoA mutase alpha/beta chain catalytic" evidence="1">
    <location>
        <begin position="64"/>
        <end position="450"/>
    </location>
</feature>
<sequence>MNYGSIRQAAFPDPSLEAWRTLAEKALKGAVFEETLVSHSDDGFRIEPLYTRAEPHLLPRANPAKPWTVVQRIDDVDPVRANKQALDDIAQGATGLALVFEGAPNAFGYGLPATPEALATALEGVPLNKIHLRIDVHPQTRMSVDWLVEHLTRKSVDPAKLDIALGLDPAAIFGGTGRLRMSIEALAASMPPSLAHFFDMGIPAILIEADGRVYHNAGASEAQELGAILAAAVSHLRMIEANRQPLQHTVPYLGFALSVDQDQLLSIAKIRALRQLWTRVQELSGVAPRPAKIHAETSYRMMAFKDCETNILRTTIAAFAGAIGGADSLSILPHTITHGLPEGFARRIARNTQLILAGESKLDFVVDPAAGSGAIEALTEELCQAAWAEFQAIEAEGGILQSLKDNKLQARIKATADARGDAIRGGKREVIGTTLYPVKAERPVQIIRAERRAGLTEGAVFCDQLSPLFLERLAGDAL</sequence>
<name>A0A8J3DU99_9HYPH</name>
<comment type="caution">
    <text evidence="2">The sequence shown here is derived from an EMBL/GenBank/DDBJ whole genome shotgun (WGS) entry which is preliminary data.</text>
</comment>
<dbReference type="GO" id="GO:0031419">
    <property type="term" value="F:cobalamin binding"/>
    <property type="evidence" value="ECO:0007669"/>
    <property type="project" value="InterPro"/>
</dbReference>
<dbReference type="Gene3D" id="3.20.20.240">
    <property type="entry name" value="Methylmalonyl-CoA mutase"/>
    <property type="match status" value="1"/>
</dbReference>
<keyword evidence="3" id="KW-1185">Reference proteome</keyword>
<organism evidence="2 3">
    <name type="scientific">Tianweitania populi</name>
    <dbReference type="NCBI Taxonomy" id="1607949"/>
    <lineage>
        <taxon>Bacteria</taxon>
        <taxon>Pseudomonadati</taxon>
        <taxon>Pseudomonadota</taxon>
        <taxon>Alphaproteobacteria</taxon>
        <taxon>Hyphomicrobiales</taxon>
        <taxon>Phyllobacteriaceae</taxon>
        <taxon>Tianweitania</taxon>
    </lineage>
</organism>
<accession>A0A8J3DU99</accession>
<protein>
    <submittedName>
        <fullName evidence="2">Methylmalonyl-CoA mutase</fullName>
    </submittedName>
</protein>
<evidence type="ECO:0000313" key="2">
    <source>
        <dbReference type="EMBL" id="GHD06287.1"/>
    </source>
</evidence>
<reference evidence="2" key="1">
    <citation type="journal article" date="2014" name="Int. J. Syst. Evol. Microbiol.">
        <title>Complete genome sequence of Corynebacterium casei LMG S-19264T (=DSM 44701T), isolated from a smear-ripened cheese.</title>
        <authorList>
            <consortium name="US DOE Joint Genome Institute (JGI-PGF)"/>
            <person name="Walter F."/>
            <person name="Albersmeier A."/>
            <person name="Kalinowski J."/>
            <person name="Ruckert C."/>
        </authorList>
    </citation>
    <scope>NUCLEOTIDE SEQUENCE</scope>
    <source>
        <strain evidence="2">KCTC 42249</strain>
    </source>
</reference>
<dbReference type="GO" id="GO:0016866">
    <property type="term" value="F:intramolecular transferase activity"/>
    <property type="evidence" value="ECO:0007669"/>
    <property type="project" value="InterPro"/>
</dbReference>